<dbReference type="PROSITE" id="PS50106">
    <property type="entry name" value="PDZ"/>
    <property type="match status" value="1"/>
</dbReference>
<dbReference type="InterPro" id="IPR036034">
    <property type="entry name" value="PDZ_sf"/>
</dbReference>
<proteinExistence type="predicted"/>
<dbReference type="GO" id="GO:0004190">
    <property type="term" value="F:aspartic-type endopeptidase activity"/>
    <property type="evidence" value="ECO:0007669"/>
    <property type="project" value="InterPro"/>
</dbReference>
<comment type="caution">
    <text evidence="3">The sequence shown here is derived from an EMBL/GenBank/DDBJ whole genome shotgun (WGS) entry which is preliminary data.</text>
</comment>
<dbReference type="SUPFAM" id="SSF50156">
    <property type="entry name" value="PDZ domain-like"/>
    <property type="match status" value="1"/>
</dbReference>
<dbReference type="InterPro" id="IPR041489">
    <property type="entry name" value="PDZ_6"/>
</dbReference>
<accession>A0A2P7QH45</accession>
<dbReference type="InterPro" id="IPR001478">
    <property type="entry name" value="PDZ"/>
</dbReference>
<dbReference type="Pfam" id="PF17820">
    <property type="entry name" value="PDZ_6"/>
    <property type="match status" value="1"/>
</dbReference>
<reference evidence="3 4" key="1">
    <citation type="submission" date="2018-03" db="EMBL/GenBank/DDBJ databases">
        <title>The draft genome of Sphingosinicella sp. GL-C-18.</title>
        <authorList>
            <person name="Liu L."/>
            <person name="Li L."/>
            <person name="Liang L."/>
            <person name="Zhang X."/>
            <person name="Wang T."/>
        </authorList>
    </citation>
    <scope>NUCLEOTIDE SEQUENCE [LARGE SCALE GENOMIC DNA]</scope>
    <source>
        <strain evidence="3 4">GL-C-18</strain>
    </source>
</reference>
<dbReference type="InterPro" id="IPR021109">
    <property type="entry name" value="Peptidase_aspartic_dom_sf"/>
</dbReference>
<organism evidence="3 4">
    <name type="scientific">Allosphingosinicella deserti</name>
    <dbReference type="NCBI Taxonomy" id="2116704"/>
    <lineage>
        <taxon>Bacteria</taxon>
        <taxon>Pseudomonadati</taxon>
        <taxon>Pseudomonadota</taxon>
        <taxon>Alphaproteobacteria</taxon>
        <taxon>Sphingomonadales</taxon>
        <taxon>Sphingomonadaceae</taxon>
        <taxon>Allosphingosinicella</taxon>
    </lineage>
</organism>
<evidence type="ECO:0000256" key="1">
    <source>
        <dbReference type="SAM" id="MobiDB-lite"/>
    </source>
</evidence>
<dbReference type="InterPro" id="IPR001969">
    <property type="entry name" value="Aspartic_peptidase_AS"/>
</dbReference>
<dbReference type="GO" id="GO:0006508">
    <property type="term" value="P:proteolysis"/>
    <property type="evidence" value="ECO:0007669"/>
    <property type="project" value="InterPro"/>
</dbReference>
<gene>
    <name evidence="3" type="ORF">C7I55_22585</name>
</gene>
<dbReference type="Proteomes" id="UP000241167">
    <property type="component" value="Unassembled WGS sequence"/>
</dbReference>
<dbReference type="EMBL" id="PXYI01000009">
    <property type="protein sequence ID" value="PSJ37308.1"/>
    <property type="molecule type" value="Genomic_DNA"/>
</dbReference>
<dbReference type="PROSITE" id="PS00141">
    <property type="entry name" value="ASP_PROTEASE"/>
    <property type="match status" value="1"/>
</dbReference>
<dbReference type="Gene3D" id="2.30.42.10">
    <property type="match status" value="1"/>
</dbReference>
<feature type="domain" description="PDZ" evidence="2">
    <location>
        <begin position="302"/>
        <end position="342"/>
    </location>
</feature>
<keyword evidence="4" id="KW-1185">Reference proteome</keyword>
<dbReference type="AlphaFoldDB" id="A0A2P7QH45"/>
<feature type="region of interest" description="Disordered" evidence="1">
    <location>
        <begin position="1"/>
        <end position="21"/>
    </location>
</feature>
<protein>
    <recommendedName>
        <fullName evidence="2">PDZ domain-containing protein</fullName>
    </recommendedName>
</protein>
<evidence type="ECO:0000313" key="3">
    <source>
        <dbReference type="EMBL" id="PSJ37308.1"/>
    </source>
</evidence>
<sequence length="380" mass="40610">MNTNTWRRPALAGATSAPAPASSFPAVPWLPITGGGDQLLCLSVMVAGRPATALLDSGASRSVLDRDWASGAGITLSSRHELAGLTASVTAQISRPLPVTAGTVVLPPIVPAVLDLASISAAARRRIDLVLGQECFLQNEVEIDPDMARVRLGPRRAVGTDEAWLSLHRTPDKLFCVDVRLDRGLRARAILDLGSSIPLYVKRDLAEAGRLLEGRPTSTSASVGVEGISLSTVTRLDCLQIGDHRLRGVPLNIPDTWNLDAPIVIGAPLLWKFRTIFDLGRRRILLTPGTNYEEPLIADRSGLHVIGGDNCLLVIHVSPGSPAALAKLEAGDEIVAVNGDAVTPRFLAENRNLGRRPAGIPYRLAVRDKPARTMVLADYY</sequence>
<evidence type="ECO:0000313" key="4">
    <source>
        <dbReference type="Proteomes" id="UP000241167"/>
    </source>
</evidence>
<name>A0A2P7QH45_9SPHN</name>
<dbReference type="Pfam" id="PF13650">
    <property type="entry name" value="Asp_protease_2"/>
    <property type="match status" value="1"/>
</dbReference>
<feature type="compositionally biased region" description="Low complexity" evidence="1">
    <location>
        <begin position="9"/>
        <end position="21"/>
    </location>
</feature>
<evidence type="ECO:0000259" key="2">
    <source>
        <dbReference type="PROSITE" id="PS50106"/>
    </source>
</evidence>
<dbReference type="SMART" id="SM00228">
    <property type="entry name" value="PDZ"/>
    <property type="match status" value="1"/>
</dbReference>
<dbReference type="Gene3D" id="2.40.70.10">
    <property type="entry name" value="Acid Proteases"/>
    <property type="match status" value="2"/>
</dbReference>
<dbReference type="SUPFAM" id="SSF50630">
    <property type="entry name" value="Acid proteases"/>
    <property type="match status" value="1"/>
</dbReference>